<dbReference type="Pfam" id="PF01370">
    <property type="entry name" value="Epimerase"/>
    <property type="match status" value="1"/>
</dbReference>
<feature type="transmembrane region" description="Helical" evidence="3">
    <location>
        <begin position="57"/>
        <end position="78"/>
    </location>
</feature>
<dbReference type="GO" id="GO:0016616">
    <property type="term" value="F:oxidoreductase activity, acting on the CH-OH group of donors, NAD or NADP as acceptor"/>
    <property type="evidence" value="ECO:0007669"/>
    <property type="project" value="TreeGrafter"/>
</dbReference>
<dbReference type="Proteomes" id="UP000249390">
    <property type="component" value="Unassembled WGS sequence"/>
</dbReference>
<keyword evidence="2" id="KW-0560">Oxidoreductase</keyword>
<evidence type="ECO:0000256" key="3">
    <source>
        <dbReference type="SAM" id="Phobius"/>
    </source>
</evidence>
<gene>
    <name evidence="5" type="ORF">DM860_004669</name>
</gene>
<feature type="domain" description="NAD-dependent epimerase/dehydratase" evidence="4">
    <location>
        <begin position="60"/>
        <end position="309"/>
    </location>
</feature>
<protein>
    <recommendedName>
        <fullName evidence="4">NAD-dependent epimerase/dehydratase domain-containing protein</fullName>
    </recommendedName>
</protein>
<dbReference type="InterPro" id="IPR050425">
    <property type="entry name" value="NAD(P)_dehydrat-like"/>
</dbReference>
<dbReference type="EMBL" id="NQVE01000015">
    <property type="protein sequence ID" value="RAL54198.1"/>
    <property type="molecule type" value="Genomic_DNA"/>
</dbReference>
<keyword evidence="3" id="KW-0812">Transmembrane</keyword>
<keyword evidence="1" id="KW-0521">NADP</keyword>
<proteinExistence type="predicted"/>
<dbReference type="InterPro" id="IPR001509">
    <property type="entry name" value="Epimerase_deHydtase"/>
</dbReference>
<dbReference type="InterPro" id="IPR036291">
    <property type="entry name" value="NAD(P)-bd_dom_sf"/>
</dbReference>
<dbReference type="PANTHER" id="PTHR10366">
    <property type="entry name" value="NAD DEPENDENT EPIMERASE/DEHYDRATASE"/>
    <property type="match status" value="1"/>
</dbReference>
<dbReference type="SUPFAM" id="SSF51735">
    <property type="entry name" value="NAD(P)-binding Rossmann-fold domains"/>
    <property type="match status" value="1"/>
</dbReference>
<dbReference type="Gene3D" id="3.40.50.720">
    <property type="entry name" value="NAD(P)-binding Rossmann-like Domain"/>
    <property type="match status" value="1"/>
</dbReference>
<comment type="caution">
    <text evidence="5">The sequence shown here is derived from an EMBL/GenBank/DDBJ whole genome shotgun (WGS) entry which is preliminary data.</text>
</comment>
<evidence type="ECO:0000256" key="2">
    <source>
        <dbReference type="ARBA" id="ARBA00023002"/>
    </source>
</evidence>
<keyword evidence="3" id="KW-0472">Membrane</keyword>
<evidence type="ECO:0000313" key="5">
    <source>
        <dbReference type="EMBL" id="RAL54198.1"/>
    </source>
</evidence>
<accession>A0A328EBY1</accession>
<sequence length="392" mass="43865">MMIVCVTGGDPTKVGLLKELPNADSKLKLLEADVYKPDGFALAIQKKKKKRRKKKKMMIVCVTGGAGYLASFLIRSLLHRGYTVHATLRNLGDPTKVGLLKELPNADSKLKLFEADVYKPDEFAPAIHGCHVVIHMATPLQHTPQTSQYKNTGEAAVAGVRSIAEACIRAGTVKKLIYTASVVAASPLMDNATGFKDSFDETCWTPFDFPTPYHSDFFMEYTRSKTLAEKEVLSYNGKGIQVVSLALGVVGGRETLQSWMPESLGLMVSQATNDKNRYQGLRFMEELLGKVPIVHVEDVTAAHIFCLEHQHINGRFLCASSYLKSVEIASYYQLHFPLIKIPQEFIEDTKRDTKWGSRKLEEAGFEWKYDYNMILSDSLECAKRFCNLHIIS</sequence>
<organism evidence="5 6">
    <name type="scientific">Cuscuta australis</name>
    <dbReference type="NCBI Taxonomy" id="267555"/>
    <lineage>
        <taxon>Eukaryota</taxon>
        <taxon>Viridiplantae</taxon>
        <taxon>Streptophyta</taxon>
        <taxon>Embryophyta</taxon>
        <taxon>Tracheophyta</taxon>
        <taxon>Spermatophyta</taxon>
        <taxon>Magnoliopsida</taxon>
        <taxon>eudicotyledons</taxon>
        <taxon>Gunneridae</taxon>
        <taxon>Pentapetalae</taxon>
        <taxon>asterids</taxon>
        <taxon>lamiids</taxon>
        <taxon>Solanales</taxon>
        <taxon>Convolvulaceae</taxon>
        <taxon>Cuscuteae</taxon>
        <taxon>Cuscuta</taxon>
        <taxon>Cuscuta subgen. Grammica</taxon>
        <taxon>Cuscuta sect. Cleistogrammica</taxon>
    </lineage>
</organism>
<keyword evidence="3" id="KW-1133">Transmembrane helix</keyword>
<keyword evidence="6" id="KW-1185">Reference proteome</keyword>
<name>A0A328EBY1_9ASTE</name>
<dbReference type="FunFam" id="3.40.50.720:FF:000645">
    <property type="entry name" value="Anthocyanidin reductase ((2S)-flavan-3-ol-forming)"/>
    <property type="match status" value="1"/>
</dbReference>
<evidence type="ECO:0000256" key="1">
    <source>
        <dbReference type="ARBA" id="ARBA00022857"/>
    </source>
</evidence>
<dbReference type="AlphaFoldDB" id="A0A328EBY1"/>
<evidence type="ECO:0000259" key="4">
    <source>
        <dbReference type="Pfam" id="PF01370"/>
    </source>
</evidence>
<reference evidence="5 6" key="1">
    <citation type="submission" date="2018-06" db="EMBL/GenBank/DDBJ databases">
        <title>The Genome of Cuscuta australis (Dodder) Provides Insight into the Evolution of Plant Parasitism.</title>
        <authorList>
            <person name="Liu H."/>
        </authorList>
    </citation>
    <scope>NUCLEOTIDE SEQUENCE [LARGE SCALE GENOMIC DNA]</scope>
    <source>
        <strain evidence="6">cv. Yunnan</strain>
        <tissue evidence="5">Vines</tissue>
    </source>
</reference>
<evidence type="ECO:0000313" key="6">
    <source>
        <dbReference type="Proteomes" id="UP000249390"/>
    </source>
</evidence>
<dbReference type="PANTHER" id="PTHR10366:SF796">
    <property type="entry name" value="DIHYDROFLAVONOL-4-REDUCTASE-LIKE"/>
    <property type="match status" value="1"/>
</dbReference>